<dbReference type="PANTHER" id="PTHR10978:SF5">
    <property type="entry name" value="SUCCINATE DEHYDROGENASE CYTOCHROME B560 SUBUNIT, MITOCHONDRIAL"/>
    <property type="match status" value="1"/>
</dbReference>
<evidence type="ECO:0000256" key="9">
    <source>
        <dbReference type="ARBA" id="ARBA00023004"/>
    </source>
</evidence>
<evidence type="ECO:0000256" key="12">
    <source>
        <dbReference type="PIRSR" id="PIRSR000178-1"/>
    </source>
</evidence>
<dbReference type="OrthoDB" id="9799441at2"/>
<keyword evidence="9 12" id="KW-0408">Iron</keyword>
<keyword evidence="7 12" id="KW-0479">Metal-binding</keyword>
<dbReference type="GO" id="GO:0006099">
    <property type="term" value="P:tricarboxylic acid cycle"/>
    <property type="evidence" value="ECO:0007669"/>
    <property type="project" value="InterPro"/>
</dbReference>
<feature type="transmembrane region" description="Helical" evidence="13">
    <location>
        <begin position="105"/>
        <end position="127"/>
    </location>
</feature>
<comment type="subunit">
    <text evidence="11">Part of an enzyme complex containing four subunits: a flavoprotein, an iron-sulfur protein, plus two membrane-anchoring proteins, SdhC and SdhD. The complex can form homotrimers.</text>
</comment>
<protein>
    <recommendedName>
        <fullName evidence="4">Succinate dehydrogenase cytochrome b556 subunit</fullName>
    </recommendedName>
</protein>
<dbReference type="CDD" id="cd03499">
    <property type="entry name" value="SQR_TypeC_SdhC"/>
    <property type="match status" value="1"/>
</dbReference>
<gene>
    <name evidence="14" type="ORF">SAJA_00620</name>
</gene>
<evidence type="ECO:0000256" key="11">
    <source>
        <dbReference type="ARBA" id="ARBA00025912"/>
    </source>
</evidence>
<reference evidence="14 15" key="1">
    <citation type="submission" date="2013-10" db="EMBL/GenBank/DDBJ databases">
        <title>Salinisphaera japonica YTM-1 Genome Sequencing.</title>
        <authorList>
            <person name="Lai Q."/>
            <person name="Li C."/>
            <person name="Shao Z."/>
        </authorList>
    </citation>
    <scope>NUCLEOTIDE SEQUENCE [LARGE SCALE GENOMIC DNA]</scope>
    <source>
        <strain evidence="14 15">YTM-1</strain>
    </source>
</reference>
<dbReference type="Proteomes" id="UP000285310">
    <property type="component" value="Unassembled WGS sequence"/>
</dbReference>
<evidence type="ECO:0000256" key="13">
    <source>
        <dbReference type="SAM" id="Phobius"/>
    </source>
</evidence>
<keyword evidence="15" id="KW-1185">Reference proteome</keyword>
<dbReference type="PANTHER" id="PTHR10978">
    <property type="entry name" value="SUCCINATE DEHYDROGENASE CYTOCHROME B560 SUBUNIT"/>
    <property type="match status" value="1"/>
</dbReference>
<dbReference type="PROSITE" id="PS01000">
    <property type="entry name" value="SDH_CYT_1"/>
    <property type="match status" value="1"/>
</dbReference>
<dbReference type="Pfam" id="PF01127">
    <property type="entry name" value="Sdh_cyt"/>
    <property type="match status" value="1"/>
</dbReference>
<evidence type="ECO:0000256" key="1">
    <source>
        <dbReference type="ARBA" id="ARBA00004050"/>
    </source>
</evidence>
<keyword evidence="6 13" id="KW-0812">Transmembrane</keyword>
<evidence type="ECO:0000256" key="2">
    <source>
        <dbReference type="ARBA" id="ARBA00004141"/>
    </source>
</evidence>
<evidence type="ECO:0000256" key="10">
    <source>
        <dbReference type="ARBA" id="ARBA00023136"/>
    </source>
</evidence>
<evidence type="ECO:0000256" key="7">
    <source>
        <dbReference type="ARBA" id="ARBA00022723"/>
    </source>
</evidence>
<dbReference type="Gene3D" id="1.20.1300.10">
    <property type="entry name" value="Fumarate reductase/succinate dehydrogenase, transmembrane subunit"/>
    <property type="match status" value="1"/>
</dbReference>
<accession>A0A423Q292</accession>
<evidence type="ECO:0000313" key="14">
    <source>
        <dbReference type="EMBL" id="ROO32776.1"/>
    </source>
</evidence>
<dbReference type="GO" id="GO:0016020">
    <property type="term" value="C:membrane"/>
    <property type="evidence" value="ECO:0007669"/>
    <property type="project" value="UniProtKB-SubCell"/>
</dbReference>
<evidence type="ECO:0000256" key="3">
    <source>
        <dbReference type="ARBA" id="ARBA00007244"/>
    </source>
</evidence>
<dbReference type="AlphaFoldDB" id="A0A423Q292"/>
<name>A0A423Q292_9GAMM</name>
<comment type="subcellular location">
    <subcellularLocation>
        <location evidence="2">Membrane</location>
        <topology evidence="2">Multi-pass membrane protein</topology>
    </subcellularLocation>
</comment>
<proteinExistence type="inferred from homology"/>
<organism evidence="14 15">
    <name type="scientific">Salinisphaera japonica YTM-1</name>
    <dbReference type="NCBI Taxonomy" id="1209778"/>
    <lineage>
        <taxon>Bacteria</taxon>
        <taxon>Pseudomonadati</taxon>
        <taxon>Pseudomonadota</taxon>
        <taxon>Gammaproteobacteria</taxon>
        <taxon>Salinisphaerales</taxon>
        <taxon>Salinisphaeraceae</taxon>
        <taxon>Salinisphaera</taxon>
    </lineage>
</organism>
<dbReference type="InParanoid" id="A0A423Q292"/>
<dbReference type="GO" id="GO:0009055">
    <property type="term" value="F:electron transfer activity"/>
    <property type="evidence" value="ECO:0007669"/>
    <property type="project" value="InterPro"/>
</dbReference>
<keyword evidence="8 13" id="KW-1133">Transmembrane helix</keyword>
<feature type="transmembrane region" description="Helical" evidence="13">
    <location>
        <begin position="62"/>
        <end position="84"/>
    </location>
</feature>
<evidence type="ECO:0000256" key="8">
    <source>
        <dbReference type="ARBA" id="ARBA00022989"/>
    </source>
</evidence>
<comment type="similarity">
    <text evidence="3">Belongs to the cytochrome b560 family.</text>
</comment>
<comment type="cofactor">
    <cofactor evidence="12">
        <name>heme</name>
        <dbReference type="ChEBI" id="CHEBI:30413"/>
    </cofactor>
    <text evidence="12">The heme is bound between the two transmembrane subunits.</text>
</comment>
<dbReference type="InterPro" id="IPR034804">
    <property type="entry name" value="SQR/QFR_C/D"/>
</dbReference>
<dbReference type="SUPFAM" id="SSF81343">
    <property type="entry name" value="Fumarate reductase respiratory complex transmembrane subunits"/>
    <property type="match status" value="1"/>
</dbReference>
<evidence type="ECO:0000256" key="6">
    <source>
        <dbReference type="ARBA" id="ARBA00022692"/>
    </source>
</evidence>
<feature type="binding site" description="axial binding residue" evidence="12">
    <location>
        <position position="82"/>
    </location>
    <ligand>
        <name>heme</name>
        <dbReference type="ChEBI" id="CHEBI:30413"/>
        <note>ligand shared with second transmembrane subunit</note>
    </ligand>
    <ligandPart>
        <name>Fe</name>
        <dbReference type="ChEBI" id="CHEBI:18248"/>
    </ligandPart>
</feature>
<comment type="function">
    <text evidence="1">Membrane-anchoring subunit of succinate dehydrogenase (SDH).</text>
</comment>
<dbReference type="InterPro" id="IPR018495">
    <property type="entry name" value="Succ_DH_cyt_bsu_CS"/>
</dbReference>
<evidence type="ECO:0000313" key="15">
    <source>
        <dbReference type="Proteomes" id="UP000285310"/>
    </source>
</evidence>
<dbReference type="FunCoup" id="A0A423Q292">
    <property type="interactions" value="143"/>
</dbReference>
<feature type="transmembrane region" description="Helical" evidence="13">
    <location>
        <begin position="32"/>
        <end position="50"/>
    </location>
</feature>
<dbReference type="NCBIfam" id="TIGR02970">
    <property type="entry name" value="succ_dehyd_cytB"/>
    <property type="match status" value="1"/>
</dbReference>
<evidence type="ECO:0000256" key="5">
    <source>
        <dbReference type="ARBA" id="ARBA00022617"/>
    </source>
</evidence>
<dbReference type="RefSeq" id="WP_123656714.1">
    <property type="nucleotide sequence ID" value="NZ_AYKG01000001.1"/>
</dbReference>
<evidence type="ECO:0000256" key="4">
    <source>
        <dbReference type="ARBA" id="ARBA00020076"/>
    </source>
</evidence>
<dbReference type="PROSITE" id="PS01001">
    <property type="entry name" value="SDH_CYT_2"/>
    <property type="match status" value="1"/>
</dbReference>
<keyword evidence="10 13" id="KW-0472">Membrane</keyword>
<dbReference type="PIRSF" id="PIRSF000178">
    <property type="entry name" value="SDH_cyt_b560"/>
    <property type="match status" value="1"/>
</dbReference>
<keyword evidence="5 12" id="KW-0349">Heme</keyword>
<dbReference type="GO" id="GO:0046872">
    <property type="term" value="F:metal ion binding"/>
    <property type="evidence" value="ECO:0007669"/>
    <property type="project" value="UniProtKB-KW"/>
</dbReference>
<comment type="caution">
    <text evidence="14">The sequence shown here is derived from an EMBL/GenBank/DDBJ whole genome shotgun (WGS) entry which is preliminary data.</text>
</comment>
<sequence>MRNQSNRPLSPHLQIYRWTPTMLSSISHRASGIVNAIGAVFLAVWLIGAANGPEAFAAVNGIAASWFGQLVMFLWSFALFYHLCNGIRHLVWDVGVGLDPETARLTALSAYGVAAALTIFVWIWAFIA</sequence>
<dbReference type="InterPro" id="IPR000701">
    <property type="entry name" value="SuccDH_FuR_B_TM-su"/>
</dbReference>
<dbReference type="EMBL" id="AYKG01000001">
    <property type="protein sequence ID" value="ROO32776.1"/>
    <property type="molecule type" value="Genomic_DNA"/>
</dbReference>
<dbReference type="InterPro" id="IPR014314">
    <property type="entry name" value="Succ_DH_cytb556"/>
</dbReference>